<accession>A0ABP8L228</accession>
<keyword evidence="4" id="KW-1185">Reference proteome</keyword>
<dbReference type="SUPFAM" id="SSF53335">
    <property type="entry name" value="S-adenosyl-L-methionine-dependent methyltransferases"/>
    <property type="match status" value="1"/>
</dbReference>
<proteinExistence type="predicted"/>
<dbReference type="Pfam" id="PF18096">
    <property type="entry name" value="Thump_like"/>
    <property type="match status" value="1"/>
</dbReference>
<dbReference type="GO" id="GO:0032259">
    <property type="term" value="P:methylation"/>
    <property type="evidence" value="ECO:0007669"/>
    <property type="project" value="UniProtKB-KW"/>
</dbReference>
<evidence type="ECO:0000259" key="2">
    <source>
        <dbReference type="Pfam" id="PF22013"/>
    </source>
</evidence>
<keyword evidence="3" id="KW-0489">Methyltransferase</keyword>
<evidence type="ECO:0000313" key="4">
    <source>
        <dbReference type="Proteomes" id="UP001500936"/>
    </source>
</evidence>
<sequence>MTELTAAEKRFIQQNLQINVQTLLLRKHEETIRWKEVAAQIQARQKAAQKLPTWYANPDLLFPPTLSVEQASSERTARYKASLVNGHRLLDLTGGMGVDSWAFAQRLDQVTYVEQQPALAALAAHNFPILGMTNVEIHPQDGLSYLQSMIDPVDWIYLDPARRNEHGGRVVRLEDCVPDVTATGLLNRLLAKADRLLLKASPLMDIDAAVGRLQQVEAVHVVAVQNEVKEILFIISRLPLSTDEVSIAAVNLTEQGDGPAVTFRRAEERAVPVTFGNPLRYLYEPNAALMKAGAFRVVAARYGLQKLAPHSHLYTTDALVWPFPGRVFDLMAVSRPDRKELRTVLPDLKANLTVRNFPQPAEELRKKLGLREGGDIFVLATSLLNGDKRLLITRKVTNVQSS</sequence>
<dbReference type="InterPro" id="IPR029063">
    <property type="entry name" value="SAM-dependent_MTases_sf"/>
</dbReference>
<dbReference type="EMBL" id="BAABHB010000020">
    <property type="protein sequence ID" value="GAA4420158.1"/>
    <property type="molecule type" value="Genomic_DNA"/>
</dbReference>
<dbReference type="RefSeq" id="WP_345271316.1">
    <property type="nucleotide sequence ID" value="NZ_BAABHB010000020.1"/>
</dbReference>
<dbReference type="Gene3D" id="1.10.10.1110">
    <property type="entry name" value="Methyltransferase PG1098, N-terminal domain"/>
    <property type="match status" value="1"/>
</dbReference>
<feature type="domain" description="THUMP-like" evidence="1">
    <location>
        <begin position="325"/>
        <end position="395"/>
    </location>
</feature>
<dbReference type="InterPro" id="IPR041497">
    <property type="entry name" value="Thump-like"/>
</dbReference>
<name>A0ABP8L228_9BACT</name>
<dbReference type="Gene3D" id="3.40.50.150">
    <property type="entry name" value="Vaccinia Virus protein VP39"/>
    <property type="match status" value="1"/>
</dbReference>
<keyword evidence="3" id="KW-0808">Transferase</keyword>
<evidence type="ECO:0000259" key="1">
    <source>
        <dbReference type="Pfam" id="PF18096"/>
    </source>
</evidence>
<reference evidence="4" key="1">
    <citation type="journal article" date="2019" name="Int. J. Syst. Evol. Microbiol.">
        <title>The Global Catalogue of Microorganisms (GCM) 10K type strain sequencing project: providing services to taxonomists for standard genome sequencing and annotation.</title>
        <authorList>
            <consortium name="The Broad Institute Genomics Platform"/>
            <consortium name="The Broad Institute Genome Sequencing Center for Infectious Disease"/>
            <person name="Wu L."/>
            <person name="Ma J."/>
        </authorList>
    </citation>
    <scope>NUCLEOTIDE SEQUENCE [LARGE SCALE GENOMIC DNA]</scope>
    <source>
        <strain evidence="4">JCM 17925</strain>
    </source>
</reference>
<protein>
    <submittedName>
        <fullName evidence="3">SAM-dependent methyltransferase</fullName>
    </submittedName>
</protein>
<gene>
    <name evidence="3" type="ORF">GCM10023187_55160</name>
</gene>
<dbReference type="Proteomes" id="UP001500936">
    <property type="component" value="Unassembled WGS sequence"/>
</dbReference>
<organism evidence="3 4">
    <name type="scientific">Nibrella viscosa</name>
    <dbReference type="NCBI Taxonomy" id="1084524"/>
    <lineage>
        <taxon>Bacteria</taxon>
        <taxon>Pseudomonadati</taxon>
        <taxon>Bacteroidota</taxon>
        <taxon>Cytophagia</taxon>
        <taxon>Cytophagales</taxon>
        <taxon>Spirosomataceae</taxon>
        <taxon>Nibrella</taxon>
    </lineage>
</organism>
<dbReference type="Pfam" id="PF22013">
    <property type="entry name" value="PG_1098_Fer"/>
    <property type="match status" value="1"/>
</dbReference>
<dbReference type="InterPro" id="IPR054168">
    <property type="entry name" value="PG_1098_Fer"/>
</dbReference>
<dbReference type="GO" id="GO:0008168">
    <property type="term" value="F:methyltransferase activity"/>
    <property type="evidence" value="ECO:0007669"/>
    <property type="project" value="UniProtKB-KW"/>
</dbReference>
<comment type="caution">
    <text evidence="3">The sequence shown here is derived from an EMBL/GenBank/DDBJ whole genome shotgun (WGS) entry which is preliminary data.</text>
</comment>
<evidence type="ECO:0000313" key="3">
    <source>
        <dbReference type="EMBL" id="GAA4420158.1"/>
    </source>
</evidence>
<feature type="domain" description="PG-1098 ferredoxin-like" evidence="2">
    <location>
        <begin position="281"/>
        <end position="324"/>
    </location>
</feature>